<dbReference type="CDD" id="cd18795">
    <property type="entry name" value="SF2_C_Ski2"/>
    <property type="match status" value="1"/>
</dbReference>
<dbReference type="AlphaFoldDB" id="A0A087CCZ3"/>
<feature type="domain" description="Helicase ATP-binding" evidence="6">
    <location>
        <begin position="51"/>
        <end position="209"/>
    </location>
</feature>
<dbReference type="EMBL" id="JGZI01000010">
    <property type="protein sequence ID" value="KFI81143.1"/>
    <property type="molecule type" value="Genomic_DNA"/>
</dbReference>
<dbReference type="InterPro" id="IPR011545">
    <property type="entry name" value="DEAD/DEAH_box_helicase_dom"/>
</dbReference>
<evidence type="ECO:0000256" key="3">
    <source>
        <dbReference type="ARBA" id="ARBA00022806"/>
    </source>
</evidence>
<keyword evidence="2 8" id="KW-0378">Hydrolase</keyword>
<evidence type="ECO:0000256" key="4">
    <source>
        <dbReference type="ARBA" id="ARBA00022840"/>
    </source>
</evidence>
<accession>A0A087CCZ3</accession>
<dbReference type="eggNOG" id="COG4581">
    <property type="taxonomic scope" value="Bacteria"/>
</dbReference>
<dbReference type="Pfam" id="PF00271">
    <property type="entry name" value="Helicase_C"/>
    <property type="match status" value="1"/>
</dbReference>
<feature type="region of interest" description="Disordered" evidence="5">
    <location>
        <begin position="1"/>
        <end position="20"/>
    </location>
</feature>
<evidence type="ECO:0000259" key="6">
    <source>
        <dbReference type="PROSITE" id="PS51192"/>
    </source>
</evidence>
<name>A0A087CCZ3_9BIFI</name>
<reference evidence="8 9" key="1">
    <citation type="submission" date="2014-03" db="EMBL/GenBank/DDBJ databases">
        <title>Genomics of Bifidobacteria.</title>
        <authorList>
            <person name="Ventura M."/>
            <person name="Milani C."/>
            <person name="Lugli G.A."/>
        </authorList>
    </citation>
    <scope>NUCLEOTIDE SEQUENCE [LARGE SCALE GENOMIC DNA]</scope>
    <source>
        <strain evidence="8 9">LMG 21775</strain>
    </source>
</reference>
<keyword evidence="9" id="KW-1185">Reference proteome</keyword>
<evidence type="ECO:0000313" key="9">
    <source>
        <dbReference type="Proteomes" id="UP000029050"/>
    </source>
</evidence>
<feature type="domain" description="Helicase C-terminal" evidence="7">
    <location>
        <begin position="305"/>
        <end position="504"/>
    </location>
</feature>
<evidence type="ECO:0000313" key="8">
    <source>
        <dbReference type="EMBL" id="KFI81143.1"/>
    </source>
</evidence>
<proteinExistence type="predicted"/>
<dbReference type="GO" id="GO:0005524">
    <property type="term" value="F:ATP binding"/>
    <property type="evidence" value="ECO:0007669"/>
    <property type="project" value="UniProtKB-KW"/>
</dbReference>
<evidence type="ECO:0000256" key="2">
    <source>
        <dbReference type="ARBA" id="ARBA00022801"/>
    </source>
</evidence>
<dbReference type="InterPro" id="IPR050699">
    <property type="entry name" value="RNA-DNA_Helicase"/>
</dbReference>
<dbReference type="SMART" id="SM01142">
    <property type="entry name" value="DSHCT"/>
    <property type="match status" value="1"/>
</dbReference>
<evidence type="ECO:0000256" key="5">
    <source>
        <dbReference type="SAM" id="MobiDB-lite"/>
    </source>
</evidence>
<dbReference type="GO" id="GO:0055087">
    <property type="term" value="C:Ski complex"/>
    <property type="evidence" value="ECO:0007669"/>
    <property type="project" value="TreeGrafter"/>
</dbReference>
<dbReference type="PANTHER" id="PTHR12131">
    <property type="entry name" value="ATP-DEPENDENT RNA AND DNA HELICASE"/>
    <property type="match status" value="1"/>
</dbReference>
<dbReference type="PROSITE" id="PS51194">
    <property type="entry name" value="HELICASE_CTER"/>
    <property type="match status" value="1"/>
</dbReference>
<dbReference type="GO" id="GO:0070478">
    <property type="term" value="P:nuclear-transcribed mRNA catabolic process, 3'-5' exonucleolytic nonsense-mediated decay"/>
    <property type="evidence" value="ECO:0007669"/>
    <property type="project" value="TreeGrafter"/>
</dbReference>
<evidence type="ECO:0000259" key="7">
    <source>
        <dbReference type="PROSITE" id="PS51194"/>
    </source>
</evidence>
<dbReference type="PANTHER" id="PTHR12131:SF1">
    <property type="entry name" value="ATP-DEPENDENT RNA HELICASE SUPV3L1, MITOCHONDRIAL-RELATED"/>
    <property type="match status" value="1"/>
</dbReference>
<keyword evidence="3 8" id="KW-0347">Helicase</keyword>
<dbReference type="GO" id="GO:0003676">
    <property type="term" value="F:nucleic acid binding"/>
    <property type="evidence" value="ECO:0007669"/>
    <property type="project" value="InterPro"/>
</dbReference>
<dbReference type="EC" id="3.6.4.13" evidence="8"/>
<feature type="region of interest" description="Disordered" evidence="5">
    <location>
        <begin position="265"/>
        <end position="294"/>
    </location>
</feature>
<sequence length="860" mass="96492">MGADRPSGEEEQSPSQRFAAARKQRLHANSAVARFAESVPFPLDDFQLEALDALEADTNVLVAAPTGAGKTVIADFAVFLAQERNVKAFYTTPIKALSNQKYHDLVATFGESRVGLLTGDTSINSEADIVVMTTEVLRNMLYEESSTLHALRYVVLDEVHFLADRYRGPVWEEVIIHLPQSIRIIGLSATVSNVEDFSQWIESVRGKTTLVVSERRPVPLEQHVIVQEDDSTEPELYDLYRHKAEQQQTLKLNPELVNRLEQLDRRATKHKDTGRNARFESRHPHSRPRSNAVERHTPRRWAVVDELDYLGKLPGIYFIFSRNGCDQAVEQCINAGLELTDDDEARRIRRIVDEMVDGQLSRDDLKTLQFSKFRFALEEGFAAHHAGMIALFRQIVERLFEEGLVKVVFATETLALGINMPARSVVVEKLEKYDGTGHVALTPGEFTQLTGRAGRRGIDTIGHAVVVDHHGFVPSTAASLSSKRVYPLHSSFKPTFNMAVNLLNSSNYESSRITLDHSFAQWEANESAWQLESQMDTLRSALAGYEQAFACEYGDFKSFMSIRMELADAQKKERRELKHHPFASEKERSRAFRNLDRRIAALQEQERHHPCRACPDLQSHLKWGHRWAREKRELDRISNRFDSRTGSVARRFDRICGILDQLGYLKREEPGRGSAHGSSTDYELTDRGQLLRRIYSDQDLILAQILISGTLDHLGPQELASVLSSLVYEARRGGYGGVPRHYPGGADGVVAQCAERMVSIWGQINTLCEDEGLEPSRELDFGICDIMFAWAGGQDLSMILKESEMTGGDFVRNAKRLADILSQIAQAGPYLGEPGAELSQSATVAADLVNRGIVAYSGVD</sequence>
<evidence type="ECO:0000256" key="1">
    <source>
        <dbReference type="ARBA" id="ARBA00022741"/>
    </source>
</evidence>
<dbReference type="Gene3D" id="1.10.3380.30">
    <property type="match status" value="1"/>
</dbReference>
<keyword evidence="1" id="KW-0547">Nucleotide-binding</keyword>
<dbReference type="Proteomes" id="UP000029050">
    <property type="component" value="Unassembled WGS sequence"/>
</dbReference>
<gene>
    <name evidence="8" type="ORF">BPSY_1548</name>
</gene>
<feature type="compositionally biased region" description="Basic and acidic residues" evidence="5">
    <location>
        <begin position="265"/>
        <end position="283"/>
    </location>
</feature>
<dbReference type="InterPro" id="IPR001650">
    <property type="entry name" value="Helicase_C-like"/>
</dbReference>
<comment type="caution">
    <text evidence="8">The sequence shown here is derived from an EMBL/GenBank/DDBJ whole genome shotgun (WGS) entry which is preliminary data.</text>
</comment>
<keyword evidence="4" id="KW-0067">ATP-binding</keyword>
<dbReference type="SUPFAM" id="SSF52540">
    <property type="entry name" value="P-loop containing nucleoside triphosphate hydrolases"/>
    <property type="match status" value="1"/>
</dbReference>
<dbReference type="InterPro" id="IPR014001">
    <property type="entry name" value="Helicase_ATP-bd"/>
</dbReference>
<dbReference type="InterPro" id="IPR027417">
    <property type="entry name" value="P-loop_NTPase"/>
</dbReference>
<dbReference type="PROSITE" id="PS51192">
    <property type="entry name" value="HELICASE_ATP_BIND_1"/>
    <property type="match status" value="1"/>
</dbReference>
<dbReference type="Pfam" id="PF08148">
    <property type="entry name" value="DSHCT"/>
    <property type="match status" value="1"/>
</dbReference>
<protein>
    <submittedName>
        <fullName evidence="8">Helicase</fullName>
        <ecNumber evidence="8">3.6.4.13</ecNumber>
    </submittedName>
</protein>
<dbReference type="InterPro" id="IPR012961">
    <property type="entry name" value="Ski2/MTR4_C"/>
</dbReference>
<dbReference type="STRING" id="218140.BPSY_1548"/>
<dbReference type="GO" id="GO:0016787">
    <property type="term" value="F:hydrolase activity"/>
    <property type="evidence" value="ECO:0007669"/>
    <property type="project" value="UniProtKB-KW"/>
</dbReference>
<dbReference type="Pfam" id="PF00270">
    <property type="entry name" value="DEAD"/>
    <property type="match status" value="1"/>
</dbReference>
<dbReference type="SMART" id="SM00490">
    <property type="entry name" value="HELICc"/>
    <property type="match status" value="1"/>
</dbReference>
<dbReference type="Gene3D" id="3.40.50.300">
    <property type="entry name" value="P-loop containing nucleotide triphosphate hydrolases"/>
    <property type="match status" value="2"/>
</dbReference>
<dbReference type="SMART" id="SM00487">
    <property type="entry name" value="DEXDc"/>
    <property type="match status" value="1"/>
</dbReference>
<dbReference type="GO" id="GO:0003724">
    <property type="term" value="F:RNA helicase activity"/>
    <property type="evidence" value="ECO:0007669"/>
    <property type="project" value="UniProtKB-EC"/>
</dbReference>
<organism evidence="8 9">
    <name type="scientific">Bifidobacterium psychraerophilum</name>
    <dbReference type="NCBI Taxonomy" id="218140"/>
    <lineage>
        <taxon>Bacteria</taxon>
        <taxon>Bacillati</taxon>
        <taxon>Actinomycetota</taxon>
        <taxon>Actinomycetes</taxon>
        <taxon>Bifidobacteriales</taxon>
        <taxon>Bifidobacteriaceae</taxon>
        <taxon>Bifidobacterium</taxon>
    </lineage>
</organism>